<feature type="chain" id="PRO_5029805605" description="Leucine-rich repeat-containing N-terminal plant-type domain-containing protein" evidence="11">
    <location>
        <begin position="31"/>
        <end position="609"/>
    </location>
</feature>
<evidence type="ECO:0000256" key="3">
    <source>
        <dbReference type="ARBA" id="ARBA00022475"/>
    </source>
</evidence>
<evidence type="ECO:0000256" key="7">
    <source>
        <dbReference type="ARBA" id="ARBA00022737"/>
    </source>
</evidence>
<dbReference type="SMART" id="SM00369">
    <property type="entry name" value="LRR_TYP"/>
    <property type="match status" value="5"/>
</dbReference>
<evidence type="ECO:0000256" key="9">
    <source>
        <dbReference type="ARBA" id="ARBA00023136"/>
    </source>
</evidence>
<evidence type="ECO:0000259" key="13">
    <source>
        <dbReference type="Pfam" id="PF23598"/>
    </source>
</evidence>
<dbReference type="EnsemblPlants" id="Kaladp0048s0172.1.v1.1">
    <property type="protein sequence ID" value="Kaladp0048s0172.1.v1.1"/>
    <property type="gene ID" value="Kaladp0048s0172.v1.1"/>
</dbReference>
<evidence type="ECO:0000313" key="15">
    <source>
        <dbReference type="Proteomes" id="UP000594263"/>
    </source>
</evidence>
<dbReference type="InterPro" id="IPR032675">
    <property type="entry name" value="LRR_dom_sf"/>
</dbReference>
<proteinExistence type="inferred from homology"/>
<dbReference type="InterPro" id="IPR001611">
    <property type="entry name" value="Leu-rich_rpt"/>
</dbReference>
<reference evidence="14" key="1">
    <citation type="submission" date="2021-01" db="UniProtKB">
        <authorList>
            <consortium name="EnsemblPlants"/>
        </authorList>
    </citation>
    <scope>IDENTIFICATION</scope>
</reference>
<dbReference type="Pfam" id="PF23598">
    <property type="entry name" value="LRR_14"/>
    <property type="match status" value="1"/>
</dbReference>
<feature type="domain" description="Leucine-rich repeat-containing N-terminal plant-type" evidence="12">
    <location>
        <begin position="47"/>
        <end position="85"/>
    </location>
</feature>
<dbReference type="GO" id="GO:0005886">
    <property type="term" value="C:plasma membrane"/>
    <property type="evidence" value="ECO:0007669"/>
    <property type="project" value="UniProtKB-SubCell"/>
</dbReference>
<keyword evidence="5" id="KW-0812">Transmembrane</keyword>
<keyword evidence="6 11" id="KW-0732">Signal</keyword>
<name>A0A7N0ZY34_KALFE</name>
<dbReference type="Proteomes" id="UP000594263">
    <property type="component" value="Unplaced"/>
</dbReference>
<dbReference type="Gene3D" id="3.80.10.10">
    <property type="entry name" value="Ribonuclease Inhibitor"/>
    <property type="match status" value="4"/>
</dbReference>
<evidence type="ECO:0000256" key="1">
    <source>
        <dbReference type="ARBA" id="ARBA00004251"/>
    </source>
</evidence>
<keyword evidence="9" id="KW-0472">Membrane</keyword>
<dbReference type="Pfam" id="PF08263">
    <property type="entry name" value="LRRNT_2"/>
    <property type="match status" value="1"/>
</dbReference>
<dbReference type="InterPro" id="IPR046956">
    <property type="entry name" value="RLP23-like"/>
</dbReference>
<evidence type="ECO:0000313" key="14">
    <source>
        <dbReference type="EnsemblPlants" id="Kaladp0048s0172.1.v1.1"/>
    </source>
</evidence>
<feature type="domain" description="Disease resistance R13L4/SHOC-2-like LRR" evidence="13">
    <location>
        <begin position="111"/>
        <end position="276"/>
    </location>
</feature>
<dbReference type="FunFam" id="3.80.10.10:FF:000383">
    <property type="entry name" value="Leucine-rich repeat receptor protein kinase EMS1"/>
    <property type="match status" value="1"/>
</dbReference>
<dbReference type="InterPro" id="IPR003591">
    <property type="entry name" value="Leu-rich_rpt_typical-subtyp"/>
</dbReference>
<keyword evidence="15" id="KW-1185">Reference proteome</keyword>
<dbReference type="PANTHER" id="PTHR48063">
    <property type="entry name" value="LRR RECEPTOR-LIKE KINASE"/>
    <property type="match status" value="1"/>
</dbReference>
<evidence type="ECO:0000259" key="12">
    <source>
        <dbReference type="Pfam" id="PF08263"/>
    </source>
</evidence>
<dbReference type="Gramene" id="Kaladp0048s0172.1.v1.1">
    <property type="protein sequence ID" value="Kaladp0048s0172.1.v1.1"/>
    <property type="gene ID" value="Kaladp0048s0172.v1.1"/>
</dbReference>
<keyword evidence="10" id="KW-0325">Glycoprotein</keyword>
<keyword evidence="3" id="KW-1003">Cell membrane</keyword>
<dbReference type="PRINTS" id="PR00019">
    <property type="entry name" value="LEURICHRPT"/>
</dbReference>
<evidence type="ECO:0000256" key="2">
    <source>
        <dbReference type="ARBA" id="ARBA00009592"/>
    </source>
</evidence>
<dbReference type="InterPro" id="IPR055414">
    <property type="entry name" value="LRR_R13L4/SHOC2-like"/>
</dbReference>
<evidence type="ECO:0000256" key="11">
    <source>
        <dbReference type="SAM" id="SignalP"/>
    </source>
</evidence>
<comment type="subcellular location">
    <subcellularLocation>
        <location evidence="1">Cell membrane</location>
        <topology evidence="1">Single-pass type I membrane protein</topology>
    </subcellularLocation>
</comment>
<feature type="signal peptide" evidence="11">
    <location>
        <begin position="1"/>
        <end position="30"/>
    </location>
</feature>
<evidence type="ECO:0000256" key="8">
    <source>
        <dbReference type="ARBA" id="ARBA00022989"/>
    </source>
</evidence>
<evidence type="ECO:0000256" key="5">
    <source>
        <dbReference type="ARBA" id="ARBA00022692"/>
    </source>
</evidence>
<evidence type="ECO:0000256" key="6">
    <source>
        <dbReference type="ARBA" id="ARBA00022729"/>
    </source>
</evidence>
<dbReference type="SUPFAM" id="SSF52047">
    <property type="entry name" value="RNI-like"/>
    <property type="match status" value="1"/>
</dbReference>
<dbReference type="OMA" id="CISMERD"/>
<comment type="similarity">
    <text evidence="2">Belongs to the RLP family.</text>
</comment>
<sequence>MTLRLKSNHVHHITLLYLLALFFSISIRSSTEFDFIPGVTTQLGCIEHERRALLQIKAAFTDPAGHLSSWTGQDCCTNWAGVICSNKTGNVEKLDLGSYYSDTPATVLTGDLSSSITDLKYLTHLNLARINFQNKTIPNFIGSMERLTYLDMSCSLFGGVIPHQFGNLRNLIELRLDYDNCAAAYHISSELSWLSGLSSLQHLEIRYVNLSLASEQWPLSVGILANLKSLEIAGCELAYLPQHILPFVNLTSLTYLDLSYNKFNSPIPTWLSNASSLEIISISHSGLLGRIPSLAFKNMCSLQIIDLSNNLLEGGLAELIDTLVDCSNSSIRLLYLPNNTLHDYIPDSLGRLRSLLLVNLSSNKLFGSIPASIGNLAKLHVFVLMGNLMNGTIPESLWQMEGLADLMICDNQWQGVIRDVHLSGLVSLNILCLSSSSKSLVFETSEDWSPPFNLIALNISDCQLGPSFPAWIATQTNLKYLCLKNTALSGTVPHSIWKLSVQLTSFDLSENKLEGKLPSMLMLRGRDGDMNLENNLFNGTLPRLSNITQLSLKNNKLTGVMSTDLLSQLPHLEVLDLSGNMLYGNITRKWDAMEHLEYVDFSRNNLSVN</sequence>
<evidence type="ECO:0000256" key="4">
    <source>
        <dbReference type="ARBA" id="ARBA00022614"/>
    </source>
</evidence>
<protein>
    <recommendedName>
        <fullName evidence="16">Leucine-rich repeat-containing N-terminal plant-type domain-containing protein</fullName>
    </recommendedName>
</protein>
<evidence type="ECO:0008006" key="16">
    <source>
        <dbReference type="Google" id="ProtNLM"/>
    </source>
</evidence>
<keyword evidence="7" id="KW-0677">Repeat</keyword>
<dbReference type="AlphaFoldDB" id="A0A7N0ZY34"/>
<evidence type="ECO:0000256" key="10">
    <source>
        <dbReference type="ARBA" id="ARBA00023180"/>
    </source>
</evidence>
<accession>A0A7N0ZY34</accession>
<keyword evidence="8" id="KW-1133">Transmembrane helix</keyword>
<organism evidence="14 15">
    <name type="scientific">Kalanchoe fedtschenkoi</name>
    <name type="common">Lavender scallops</name>
    <name type="synonym">South American air plant</name>
    <dbReference type="NCBI Taxonomy" id="63787"/>
    <lineage>
        <taxon>Eukaryota</taxon>
        <taxon>Viridiplantae</taxon>
        <taxon>Streptophyta</taxon>
        <taxon>Embryophyta</taxon>
        <taxon>Tracheophyta</taxon>
        <taxon>Spermatophyta</taxon>
        <taxon>Magnoliopsida</taxon>
        <taxon>eudicotyledons</taxon>
        <taxon>Gunneridae</taxon>
        <taxon>Pentapetalae</taxon>
        <taxon>Saxifragales</taxon>
        <taxon>Crassulaceae</taxon>
        <taxon>Kalanchoe</taxon>
    </lineage>
</organism>
<dbReference type="PANTHER" id="PTHR48063:SF29">
    <property type="entry name" value="LRR RECEPTOR-LIKE KINASE FAMILY PROTEIN"/>
    <property type="match status" value="1"/>
</dbReference>
<keyword evidence="4" id="KW-0433">Leucine-rich repeat</keyword>
<dbReference type="InterPro" id="IPR013210">
    <property type="entry name" value="LRR_N_plant-typ"/>
</dbReference>
<dbReference type="Pfam" id="PF00560">
    <property type="entry name" value="LRR_1"/>
    <property type="match status" value="2"/>
</dbReference>
<dbReference type="SUPFAM" id="SSF52058">
    <property type="entry name" value="L domain-like"/>
    <property type="match status" value="1"/>
</dbReference>